<evidence type="ECO:0000313" key="1">
    <source>
        <dbReference type="EMBL" id="KKS94283.1"/>
    </source>
</evidence>
<comment type="caution">
    <text evidence="1">The sequence shown here is derived from an EMBL/GenBank/DDBJ whole genome shotgun (WGS) entry which is preliminary data.</text>
</comment>
<proteinExistence type="predicted"/>
<dbReference type="Proteomes" id="UP000033980">
    <property type="component" value="Unassembled WGS sequence"/>
</dbReference>
<evidence type="ECO:0000313" key="2">
    <source>
        <dbReference type="Proteomes" id="UP000033980"/>
    </source>
</evidence>
<reference evidence="1 2" key="1">
    <citation type="journal article" date="2015" name="Nature">
        <title>rRNA introns, odd ribosomes, and small enigmatic genomes across a large radiation of phyla.</title>
        <authorList>
            <person name="Brown C.T."/>
            <person name="Hug L.A."/>
            <person name="Thomas B.C."/>
            <person name="Sharon I."/>
            <person name="Castelle C.J."/>
            <person name="Singh A."/>
            <person name="Wilkins M.J."/>
            <person name="Williams K.H."/>
            <person name="Banfield J.F."/>
        </authorList>
    </citation>
    <scope>NUCLEOTIDE SEQUENCE [LARGE SCALE GENOMIC DNA]</scope>
</reference>
<organism evidence="1 2">
    <name type="scientific">Candidatus Collierbacteria bacterium GW2011_GWC2_43_12</name>
    <dbReference type="NCBI Taxonomy" id="1618390"/>
    <lineage>
        <taxon>Bacteria</taxon>
        <taxon>Candidatus Collieribacteriota</taxon>
    </lineage>
</organism>
<sequence>MAILFYDHLITKSEIEDLICTLEEEENQKGKALQLIDDIIFQGIVGFLLEKLEPHHHHTFLTTVHERPYDPEILSYLKDHLGTNIEDEIRLEADKLVKMILRDLQAEQN</sequence>
<dbReference type="AlphaFoldDB" id="A0A0G1G5M6"/>
<name>A0A0G1G5M6_9BACT</name>
<gene>
    <name evidence="1" type="ORF">UV68_C0013G0009</name>
</gene>
<protein>
    <submittedName>
        <fullName evidence="1">Uncharacterized protein</fullName>
    </submittedName>
</protein>
<dbReference type="EMBL" id="LCFK01000013">
    <property type="protein sequence ID" value="KKS94283.1"/>
    <property type="molecule type" value="Genomic_DNA"/>
</dbReference>
<accession>A0A0G1G5M6</accession>